<dbReference type="CDD" id="cd14017">
    <property type="entry name" value="STKc_TTBK"/>
    <property type="match status" value="1"/>
</dbReference>
<reference evidence="9" key="1">
    <citation type="submission" date="2022-10" db="EMBL/GenBank/DDBJ databases">
        <title>Genome assembly of Pristionchus species.</title>
        <authorList>
            <person name="Yoshida K."/>
            <person name="Sommer R.J."/>
        </authorList>
    </citation>
    <scope>NUCLEOTIDE SEQUENCE [LARGE SCALE GENOMIC DNA]</scope>
    <source>
        <strain evidence="9">RS5460</strain>
    </source>
</reference>
<protein>
    <recommendedName>
        <fullName evidence="7">Protein kinase domain-containing protein</fullName>
    </recommendedName>
</protein>
<evidence type="ECO:0000256" key="6">
    <source>
        <dbReference type="ARBA" id="ARBA00061588"/>
    </source>
</evidence>
<accession>A0AAN4ZMN2</accession>
<dbReference type="PANTHER" id="PTHR11909">
    <property type="entry name" value="CASEIN KINASE-RELATED"/>
    <property type="match status" value="1"/>
</dbReference>
<keyword evidence="9" id="KW-1185">Reference proteome</keyword>
<sequence length="290" mass="32510">EDGPVKLTNGTILGGKWQVLRKLGEGGCGAVYLVENNVDGKKAALKAESNYVEGGSVLKLEVDILRKLRGKKHVCELLGCGRKDTFQYIVMSLLGESLCDVVKTCNGDISVSSQLRIGVHLLHGLKQIHDAGFVHRDIKPANLALGNAAGGTDPNFVYILDFGLSRCFVKELRNGKKEMRKPRRTALFRGTTRYCSADANLKRDQNRADDLWSMIYVLVELRSDLPWNNLNDKDQLAEAKNKADDRQLFENCPSQMAEIAVYLRTLTYFSRPDYLKIYNLFMEGMRLAGY</sequence>
<dbReference type="EMBL" id="BTRK01000003">
    <property type="protein sequence ID" value="GMR44152.1"/>
    <property type="molecule type" value="Genomic_DNA"/>
</dbReference>
<dbReference type="Proteomes" id="UP001328107">
    <property type="component" value="Unassembled WGS sequence"/>
</dbReference>
<dbReference type="InterPro" id="IPR047916">
    <property type="entry name" value="TTBK_Asator-like_STKc"/>
</dbReference>
<dbReference type="InterPro" id="IPR000719">
    <property type="entry name" value="Prot_kinase_dom"/>
</dbReference>
<dbReference type="FunFam" id="3.30.200.20:FF:000358">
    <property type="entry name" value="Tau tubulin kinase 2b"/>
    <property type="match status" value="1"/>
</dbReference>
<keyword evidence="3" id="KW-0547">Nucleotide-binding</keyword>
<evidence type="ECO:0000256" key="3">
    <source>
        <dbReference type="ARBA" id="ARBA00022741"/>
    </source>
</evidence>
<proteinExistence type="inferred from homology"/>
<evidence type="ECO:0000256" key="2">
    <source>
        <dbReference type="ARBA" id="ARBA00022679"/>
    </source>
</evidence>
<keyword evidence="5" id="KW-0067">ATP-binding</keyword>
<evidence type="ECO:0000313" key="8">
    <source>
        <dbReference type="EMBL" id="GMR44152.1"/>
    </source>
</evidence>
<dbReference type="GO" id="GO:0015630">
    <property type="term" value="C:microtubule cytoskeleton"/>
    <property type="evidence" value="ECO:0007669"/>
    <property type="project" value="UniProtKB-ARBA"/>
</dbReference>
<feature type="domain" description="Protein kinase" evidence="7">
    <location>
        <begin position="17"/>
        <end position="282"/>
    </location>
</feature>
<keyword evidence="1" id="KW-0723">Serine/threonine-protein kinase</keyword>
<keyword evidence="4" id="KW-0418">Kinase</keyword>
<feature type="non-terminal residue" evidence="8">
    <location>
        <position position="1"/>
    </location>
</feature>
<dbReference type="Pfam" id="PF00069">
    <property type="entry name" value="Pkinase"/>
    <property type="match status" value="1"/>
</dbReference>
<gene>
    <name evidence="8" type="ORF">PMAYCL1PPCAC_14347</name>
</gene>
<dbReference type="SMART" id="SM00220">
    <property type="entry name" value="S_TKc"/>
    <property type="match status" value="1"/>
</dbReference>
<dbReference type="GO" id="GO:0005524">
    <property type="term" value="F:ATP binding"/>
    <property type="evidence" value="ECO:0007669"/>
    <property type="project" value="UniProtKB-KW"/>
</dbReference>
<evidence type="ECO:0000313" key="9">
    <source>
        <dbReference type="Proteomes" id="UP001328107"/>
    </source>
</evidence>
<evidence type="ECO:0000259" key="7">
    <source>
        <dbReference type="PROSITE" id="PS50011"/>
    </source>
</evidence>
<dbReference type="Gene3D" id="1.10.510.10">
    <property type="entry name" value="Transferase(Phosphotransferase) domain 1"/>
    <property type="match status" value="1"/>
</dbReference>
<evidence type="ECO:0000256" key="1">
    <source>
        <dbReference type="ARBA" id="ARBA00022527"/>
    </source>
</evidence>
<dbReference type="SUPFAM" id="SSF56112">
    <property type="entry name" value="Protein kinase-like (PK-like)"/>
    <property type="match status" value="1"/>
</dbReference>
<evidence type="ECO:0000256" key="5">
    <source>
        <dbReference type="ARBA" id="ARBA00022840"/>
    </source>
</evidence>
<dbReference type="GO" id="GO:0004674">
    <property type="term" value="F:protein serine/threonine kinase activity"/>
    <property type="evidence" value="ECO:0007669"/>
    <property type="project" value="UniProtKB-KW"/>
</dbReference>
<evidence type="ECO:0000256" key="4">
    <source>
        <dbReference type="ARBA" id="ARBA00022777"/>
    </source>
</evidence>
<comment type="caution">
    <text evidence="8">The sequence shown here is derived from an EMBL/GenBank/DDBJ whole genome shotgun (WGS) entry which is preliminary data.</text>
</comment>
<organism evidence="8 9">
    <name type="scientific">Pristionchus mayeri</name>
    <dbReference type="NCBI Taxonomy" id="1317129"/>
    <lineage>
        <taxon>Eukaryota</taxon>
        <taxon>Metazoa</taxon>
        <taxon>Ecdysozoa</taxon>
        <taxon>Nematoda</taxon>
        <taxon>Chromadorea</taxon>
        <taxon>Rhabditida</taxon>
        <taxon>Rhabditina</taxon>
        <taxon>Diplogasteromorpha</taxon>
        <taxon>Diplogasteroidea</taxon>
        <taxon>Neodiplogasteridae</taxon>
        <taxon>Pristionchus</taxon>
    </lineage>
</organism>
<dbReference type="InterPro" id="IPR050235">
    <property type="entry name" value="CK1_Ser-Thr_kinase"/>
</dbReference>
<dbReference type="AlphaFoldDB" id="A0AAN4ZMN2"/>
<feature type="non-terminal residue" evidence="8">
    <location>
        <position position="290"/>
    </location>
</feature>
<keyword evidence="2" id="KW-0808">Transferase</keyword>
<dbReference type="InterPro" id="IPR011009">
    <property type="entry name" value="Kinase-like_dom_sf"/>
</dbReference>
<comment type="similarity">
    <text evidence="6">Belongs to the protein kinase superfamily. CK1 Ser/Thr protein kinase family.</text>
</comment>
<dbReference type="PROSITE" id="PS50011">
    <property type="entry name" value="PROTEIN_KINASE_DOM"/>
    <property type="match status" value="1"/>
</dbReference>
<name>A0AAN4ZMN2_9BILA</name>